<keyword evidence="1" id="KW-0694">RNA-binding</keyword>
<dbReference type="RefSeq" id="WP_216032846.1">
    <property type="nucleotide sequence ID" value="NZ_JAHKNG010000011.1"/>
</dbReference>
<keyword evidence="1" id="KW-0963">Cytoplasm</keyword>
<evidence type="ECO:0000313" key="3">
    <source>
        <dbReference type="Proteomes" id="UP001166191"/>
    </source>
</evidence>
<dbReference type="CDD" id="cd00563">
    <property type="entry name" value="Dtyr_deacylase"/>
    <property type="match status" value="1"/>
</dbReference>
<protein>
    <recommendedName>
        <fullName evidence="1">D-aminoacyl-tRNA deacylase</fullName>
        <shortName evidence="1">DTD</shortName>
        <ecNumber evidence="1">3.1.1.96</ecNumber>
    </recommendedName>
    <alternativeName>
        <fullName evidence="1">Gly-tRNA(Ala) deacylase</fullName>
        <ecNumber evidence="1">3.1.1.-</ecNumber>
    </alternativeName>
</protein>
<dbReference type="InterPro" id="IPR003732">
    <property type="entry name" value="Daa-tRNA_deacyls_DTD"/>
</dbReference>
<evidence type="ECO:0000313" key="2">
    <source>
        <dbReference type="EMBL" id="MBU3030172.1"/>
    </source>
</evidence>
<comment type="catalytic activity">
    <reaction evidence="1">
        <text>glycyl-tRNA(Ala) + H2O = tRNA(Ala) + glycine + H(+)</text>
        <dbReference type="Rhea" id="RHEA:53744"/>
        <dbReference type="Rhea" id="RHEA-COMP:9657"/>
        <dbReference type="Rhea" id="RHEA-COMP:13640"/>
        <dbReference type="ChEBI" id="CHEBI:15377"/>
        <dbReference type="ChEBI" id="CHEBI:15378"/>
        <dbReference type="ChEBI" id="CHEBI:57305"/>
        <dbReference type="ChEBI" id="CHEBI:78442"/>
        <dbReference type="ChEBI" id="CHEBI:78522"/>
    </reaction>
</comment>
<organism evidence="2 3">
    <name type="scientific">Paracoccus marinaquae</name>
    <dbReference type="NCBI Taxonomy" id="2841926"/>
    <lineage>
        <taxon>Bacteria</taxon>
        <taxon>Pseudomonadati</taxon>
        <taxon>Pseudomonadota</taxon>
        <taxon>Alphaproteobacteria</taxon>
        <taxon>Rhodobacterales</taxon>
        <taxon>Paracoccaceae</taxon>
        <taxon>Paracoccus</taxon>
    </lineage>
</organism>
<accession>A0ABS6AJU0</accession>
<evidence type="ECO:0000256" key="1">
    <source>
        <dbReference type="HAMAP-Rule" id="MF_00518"/>
    </source>
</evidence>
<gene>
    <name evidence="1 2" type="primary">dtd</name>
    <name evidence="2" type="ORF">KNW02_08570</name>
</gene>
<proteinExistence type="inferred from homology"/>
<keyword evidence="1 2" id="KW-0378">Hydrolase</keyword>
<comment type="subcellular location">
    <subcellularLocation>
        <location evidence="1">Cytoplasm</location>
    </subcellularLocation>
</comment>
<dbReference type="EC" id="3.1.1.-" evidence="1"/>
<comment type="catalytic activity">
    <reaction evidence="1">
        <text>a D-aminoacyl-tRNA + H2O = a tRNA + a D-alpha-amino acid + H(+)</text>
        <dbReference type="Rhea" id="RHEA:13953"/>
        <dbReference type="Rhea" id="RHEA-COMP:10123"/>
        <dbReference type="Rhea" id="RHEA-COMP:10124"/>
        <dbReference type="ChEBI" id="CHEBI:15377"/>
        <dbReference type="ChEBI" id="CHEBI:15378"/>
        <dbReference type="ChEBI" id="CHEBI:59871"/>
        <dbReference type="ChEBI" id="CHEBI:78442"/>
        <dbReference type="ChEBI" id="CHEBI:79333"/>
        <dbReference type="EC" id="3.1.1.96"/>
    </reaction>
</comment>
<sequence>MRALVQRVTEAAVEVGGRVIGRTGPGLLVLICAMQGDDEAAADRLAARVARLRIFHDDQGKMNRSLLEMRGGALVVSQFTLAADTRSGNRPGFSAAAAPEDGRRLYEHFAASLRGHGIPVETGEFGAEMKVHLVNDGPVTIWLETPAPGTDQAS</sequence>
<comment type="caution">
    <text evidence="2">The sequence shown here is derived from an EMBL/GenBank/DDBJ whole genome shotgun (WGS) entry which is preliminary data.</text>
</comment>
<dbReference type="EMBL" id="JAHKNG010000011">
    <property type="protein sequence ID" value="MBU3030172.1"/>
    <property type="molecule type" value="Genomic_DNA"/>
</dbReference>
<name>A0ABS6AJU0_9RHOB</name>
<dbReference type="HAMAP" id="MF_00518">
    <property type="entry name" value="Deacylase_Dtd"/>
    <property type="match status" value="1"/>
</dbReference>
<dbReference type="Proteomes" id="UP001166191">
    <property type="component" value="Unassembled WGS sequence"/>
</dbReference>
<dbReference type="Pfam" id="PF02580">
    <property type="entry name" value="Tyr_Deacylase"/>
    <property type="match status" value="1"/>
</dbReference>
<dbReference type="NCBIfam" id="TIGR00256">
    <property type="entry name" value="D-aminoacyl-tRNA deacylase"/>
    <property type="match status" value="1"/>
</dbReference>
<reference evidence="2" key="1">
    <citation type="submission" date="2021-06" db="EMBL/GenBank/DDBJ databases">
        <title>Paracoccus bacterium XHP0099 sp. nov., isolated from the surface waters of the Yellow Sea.</title>
        <authorList>
            <person name="Xue H."/>
            <person name="Zhang D."/>
        </authorList>
    </citation>
    <scope>NUCLEOTIDE SEQUENCE</scope>
    <source>
        <strain evidence="2">XHP0099</strain>
    </source>
</reference>
<comment type="domain">
    <text evidence="1">A Gly-cisPro motif from one monomer fits into the active site of the other monomer to allow specific chiral rejection of L-amino acids.</text>
</comment>
<dbReference type="PANTHER" id="PTHR10472:SF5">
    <property type="entry name" value="D-AMINOACYL-TRNA DEACYLASE 1"/>
    <property type="match status" value="1"/>
</dbReference>
<dbReference type="GO" id="GO:0051499">
    <property type="term" value="F:D-aminoacyl-tRNA deacylase activity"/>
    <property type="evidence" value="ECO:0007669"/>
    <property type="project" value="UniProtKB-EC"/>
</dbReference>
<dbReference type="EC" id="3.1.1.96" evidence="1"/>
<keyword evidence="3" id="KW-1185">Reference proteome</keyword>
<comment type="similarity">
    <text evidence="1">Belongs to the DTD family.</text>
</comment>
<feature type="short sequence motif" description="Gly-cisPro motif, important for rejection of L-amino acids" evidence="1">
    <location>
        <begin position="137"/>
        <end position="138"/>
    </location>
</feature>
<comment type="function">
    <text evidence="1">An aminoacyl-tRNA editing enzyme that deacylates mischarged D-aminoacyl-tRNAs. Also deacylates mischarged glycyl-tRNA(Ala), protecting cells against glycine mischarging by AlaRS. Acts via tRNA-based rather than protein-based catalysis; rejects L-amino acids rather than detecting D-amino acids in the active site. By recycling D-aminoacyl-tRNA to D-amino acids and free tRNA molecules, this enzyme counteracts the toxicity associated with the formation of D-aminoacyl-tRNA entities in vivo and helps enforce protein L-homochirality.</text>
</comment>
<comment type="subunit">
    <text evidence="1">Homodimer.</text>
</comment>
<dbReference type="PANTHER" id="PTHR10472">
    <property type="entry name" value="D-TYROSYL-TRNA TYR DEACYLASE"/>
    <property type="match status" value="1"/>
</dbReference>
<keyword evidence="1" id="KW-0820">tRNA-binding</keyword>